<evidence type="ECO:0000313" key="3">
    <source>
        <dbReference type="Proteomes" id="UP001589858"/>
    </source>
</evidence>
<gene>
    <name evidence="2" type="ORF">ACFFF8_11345</name>
</gene>
<dbReference type="RefSeq" id="WP_267222761.1">
    <property type="nucleotide sequence ID" value="NZ_JAPCWC010000017.1"/>
</dbReference>
<feature type="signal peptide" evidence="1">
    <location>
        <begin position="1"/>
        <end position="26"/>
    </location>
</feature>
<protein>
    <submittedName>
        <fullName evidence="2">Uncharacterized protein</fullName>
    </submittedName>
</protein>
<organism evidence="2 3">
    <name type="scientific">Novosphingobium clariflavum</name>
    <dbReference type="NCBI Taxonomy" id="2029884"/>
    <lineage>
        <taxon>Bacteria</taxon>
        <taxon>Pseudomonadati</taxon>
        <taxon>Pseudomonadota</taxon>
        <taxon>Alphaproteobacteria</taxon>
        <taxon>Sphingomonadales</taxon>
        <taxon>Sphingomonadaceae</taxon>
        <taxon>Novosphingobium</taxon>
    </lineage>
</organism>
<evidence type="ECO:0000313" key="2">
    <source>
        <dbReference type="EMBL" id="MFC0685193.1"/>
    </source>
</evidence>
<feature type="chain" id="PRO_5045336933" evidence="1">
    <location>
        <begin position="27"/>
        <end position="213"/>
    </location>
</feature>
<sequence length="213" mass="21682">MKLKYAAGFCLLVSVAAAGQAQQQGAAVTPAVAPAVAPAEKQVAVPVAQPQDNILRAGLEVPLLTREELTTKGKKLKVGQRFQMEVAANIERNGMVVIPAGTPAIGEITEVRNKGMWGKSGYIGARVVSIRLGDRNIRVTGTFDDKGVTGTGGVVAAIAFVPIAGFLTTGTSAFIATGSPVKGFLDEDVTFAATSAPAPIPVAATPVASSGAQ</sequence>
<proteinExistence type="predicted"/>
<keyword evidence="3" id="KW-1185">Reference proteome</keyword>
<keyword evidence="1" id="KW-0732">Signal</keyword>
<dbReference type="Proteomes" id="UP001589858">
    <property type="component" value="Unassembled WGS sequence"/>
</dbReference>
<name>A0ABV6SAV9_9SPHN</name>
<accession>A0ABV6SAV9</accession>
<evidence type="ECO:0000256" key="1">
    <source>
        <dbReference type="SAM" id="SignalP"/>
    </source>
</evidence>
<reference evidence="2 3" key="1">
    <citation type="submission" date="2024-09" db="EMBL/GenBank/DDBJ databases">
        <authorList>
            <person name="Sun Q."/>
            <person name="Mori K."/>
        </authorList>
    </citation>
    <scope>NUCLEOTIDE SEQUENCE [LARGE SCALE GENOMIC DNA]</scope>
    <source>
        <strain evidence="2 3">CICC 11035S</strain>
    </source>
</reference>
<dbReference type="EMBL" id="JBHLTM010000043">
    <property type="protein sequence ID" value="MFC0685193.1"/>
    <property type="molecule type" value="Genomic_DNA"/>
</dbReference>
<comment type="caution">
    <text evidence="2">The sequence shown here is derived from an EMBL/GenBank/DDBJ whole genome shotgun (WGS) entry which is preliminary data.</text>
</comment>